<evidence type="ECO:0000256" key="8">
    <source>
        <dbReference type="PROSITE-ProRule" id="PRU00027"/>
    </source>
</evidence>
<dbReference type="Pfam" id="PF02892">
    <property type="entry name" value="zf-BED"/>
    <property type="match status" value="1"/>
</dbReference>
<keyword evidence="3 8" id="KW-0863">Zinc-finger</keyword>
<comment type="subcellular location">
    <subcellularLocation>
        <location evidence="1">Nucleus</location>
    </subcellularLocation>
</comment>
<sequence length="375" mass="42966">MIILKLYIEIMKRGPKTSSTVWEHFKKTEEKKVTCNICKNEFKYSGNTSNLREHLKRKHPASLFPQREPKEDADENVVTSVARSSQEIESSSHNSCILPTNITANNQEKPLSKSKGSRQLKLFGSTRGDGLTPEMKDKLDKALLQMIVIDYQPLSIVENKGFINYSNNLNPHYQLPSRKLLTSVWLENFYQEESRKVKTMLTDVANVAATTDIWTSDSNKAYISVTIHFIYNDQMFSRNIATKELEDVHHTGENIARALNSIFQEWNINNKIVTVVSDNGANIKNAIRQMNVHHHPCIAHTLNLTVNESLDNIPLLNTVIKKCRSLVGHFKHSVAASQILKEMQIQMNLPILKVKQDVRTRWNSCLIMMERLLKI</sequence>
<dbReference type="RefSeq" id="XP_030751374.1">
    <property type="nucleotide sequence ID" value="XM_030895514.1"/>
</dbReference>
<evidence type="ECO:0000256" key="9">
    <source>
        <dbReference type="SAM" id="MobiDB-lite"/>
    </source>
</evidence>
<dbReference type="InterPro" id="IPR052035">
    <property type="entry name" value="ZnF_BED_domain_contain"/>
</dbReference>
<organism evidence="11 12">
    <name type="scientific">Sitophilus oryzae</name>
    <name type="common">Rice weevil</name>
    <name type="synonym">Curculio oryzae</name>
    <dbReference type="NCBI Taxonomy" id="7048"/>
    <lineage>
        <taxon>Eukaryota</taxon>
        <taxon>Metazoa</taxon>
        <taxon>Ecdysozoa</taxon>
        <taxon>Arthropoda</taxon>
        <taxon>Hexapoda</taxon>
        <taxon>Insecta</taxon>
        <taxon>Pterygota</taxon>
        <taxon>Neoptera</taxon>
        <taxon>Endopterygota</taxon>
        <taxon>Coleoptera</taxon>
        <taxon>Polyphaga</taxon>
        <taxon>Cucujiformia</taxon>
        <taxon>Curculionidae</taxon>
        <taxon>Dryophthorinae</taxon>
        <taxon>Sitophilus</taxon>
    </lineage>
</organism>
<evidence type="ECO:0000256" key="4">
    <source>
        <dbReference type="ARBA" id="ARBA00022833"/>
    </source>
</evidence>
<dbReference type="Gene3D" id="4.10.1050.10">
    <property type="entry name" value="At2g23090-like"/>
    <property type="match status" value="1"/>
</dbReference>
<keyword evidence="2" id="KW-0479">Metal-binding</keyword>
<name>A0A6J2XL30_SITOR</name>
<evidence type="ECO:0000256" key="5">
    <source>
        <dbReference type="ARBA" id="ARBA00023015"/>
    </source>
</evidence>
<evidence type="ECO:0000259" key="10">
    <source>
        <dbReference type="PROSITE" id="PS50808"/>
    </source>
</evidence>
<dbReference type="GO" id="GO:0009791">
    <property type="term" value="P:post-embryonic development"/>
    <property type="evidence" value="ECO:0007669"/>
    <property type="project" value="UniProtKB-ARBA"/>
</dbReference>
<gene>
    <name evidence="12" type="primary">LOC115878904</name>
</gene>
<dbReference type="GO" id="GO:0008270">
    <property type="term" value="F:zinc ion binding"/>
    <property type="evidence" value="ECO:0007669"/>
    <property type="project" value="UniProtKB-KW"/>
</dbReference>
<keyword evidence="11" id="KW-1185">Reference proteome</keyword>
<accession>A0A6J2XL30</accession>
<reference evidence="12" key="1">
    <citation type="submission" date="2025-08" db="UniProtKB">
        <authorList>
            <consortium name="RefSeq"/>
        </authorList>
    </citation>
    <scope>IDENTIFICATION</scope>
    <source>
        <tissue evidence="12">Gonads</tissue>
    </source>
</reference>
<dbReference type="InterPro" id="IPR036236">
    <property type="entry name" value="Znf_C2H2_sf"/>
</dbReference>
<dbReference type="OrthoDB" id="1869581at2759"/>
<dbReference type="GO" id="GO:0005634">
    <property type="term" value="C:nucleus"/>
    <property type="evidence" value="ECO:0007669"/>
    <property type="project" value="UniProtKB-SubCell"/>
</dbReference>
<keyword evidence="6" id="KW-0804">Transcription</keyword>
<dbReference type="GO" id="GO:0003677">
    <property type="term" value="F:DNA binding"/>
    <property type="evidence" value="ECO:0007669"/>
    <property type="project" value="InterPro"/>
</dbReference>
<dbReference type="InterPro" id="IPR012337">
    <property type="entry name" value="RNaseH-like_sf"/>
</dbReference>
<dbReference type="SUPFAM" id="SSF57667">
    <property type="entry name" value="beta-beta-alpha zinc fingers"/>
    <property type="match status" value="1"/>
</dbReference>
<evidence type="ECO:0000256" key="3">
    <source>
        <dbReference type="ARBA" id="ARBA00022771"/>
    </source>
</evidence>
<evidence type="ECO:0000313" key="11">
    <source>
        <dbReference type="Proteomes" id="UP000504635"/>
    </source>
</evidence>
<keyword evidence="4" id="KW-0862">Zinc</keyword>
<keyword evidence="5" id="KW-0805">Transcription regulation</keyword>
<evidence type="ECO:0000256" key="7">
    <source>
        <dbReference type="ARBA" id="ARBA00023242"/>
    </source>
</evidence>
<keyword evidence="7" id="KW-0539">Nucleus</keyword>
<dbReference type="GeneID" id="115878904"/>
<evidence type="ECO:0000313" key="12">
    <source>
        <dbReference type="RefSeq" id="XP_030751374.1"/>
    </source>
</evidence>
<evidence type="ECO:0000256" key="2">
    <source>
        <dbReference type="ARBA" id="ARBA00022723"/>
    </source>
</evidence>
<dbReference type="InterPro" id="IPR026939">
    <property type="entry name" value="ZNF706/At2g23090_sf"/>
</dbReference>
<evidence type="ECO:0000256" key="1">
    <source>
        <dbReference type="ARBA" id="ARBA00004123"/>
    </source>
</evidence>
<proteinExistence type="predicted"/>
<dbReference type="SUPFAM" id="SSF53098">
    <property type="entry name" value="Ribonuclease H-like"/>
    <property type="match status" value="1"/>
</dbReference>
<dbReference type="PANTHER" id="PTHR46481:SF10">
    <property type="entry name" value="ZINC FINGER BED DOMAIN-CONTAINING PROTEIN 39"/>
    <property type="match status" value="1"/>
</dbReference>
<dbReference type="Proteomes" id="UP000504635">
    <property type="component" value="Unplaced"/>
</dbReference>
<dbReference type="KEGG" id="soy:115878904"/>
<dbReference type="AlphaFoldDB" id="A0A6J2XL30"/>
<feature type="domain" description="BED-type" evidence="10">
    <location>
        <begin position="16"/>
        <end position="66"/>
    </location>
</feature>
<dbReference type="InParanoid" id="A0A6J2XL30"/>
<dbReference type="PANTHER" id="PTHR46481">
    <property type="entry name" value="ZINC FINGER BED DOMAIN-CONTAINING PROTEIN 4"/>
    <property type="match status" value="1"/>
</dbReference>
<dbReference type="PROSITE" id="PS50808">
    <property type="entry name" value="ZF_BED"/>
    <property type="match status" value="1"/>
</dbReference>
<dbReference type="SMART" id="SM00614">
    <property type="entry name" value="ZnF_BED"/>
    <property type="match status" value="1"/>
</dbReference>
<evidence type="ECO:0000256" key="6">
    <source>
        <dbReference type="ARBA" id="ARBA00023163"/>
    </source>
</evidence>
<feature type="region of interest" description="Disordered" evidence="9">
    <location>
        <begin position="49"/>
        <end position="75"/>
    </location>
</feature>
<protein>
    <submittedName>
        <fullName evidence="12">Zinc finger BED domain-containing protein 1-like</fullName>
    </submittedName>
</protein>
<dbReference type="SUPFAM" id="SSF140996">
    <property type="entry name" value="Hermes dimerisation domain"/>
    <property type="match status" value="1"/>
</dbReference>
<dbReference type="InterPro" id="IPR003656">
    <property type="entry name" value="Znf_BED"/>
</dbReference>